<evidence type="ECO:0000256" key="1">
    <source>
        <dbReference type="SAM" id="Phobius"/>
    </source>
</evidence>
<dbReference type="PANTHER" id="PTHR41795">
    <property type="entry name" value="EXOPOLYSACCHARIDE SYNTHESIS PROTEIN"/>
    <property type="match status" value="1"/>
</dbReference>
<dbReference type="InterPro" id="IPR010331">
    <property type="entry name" value="ExoD"/>
</dbReference>
<dbReference type="Proteomes" id="UP000317199">
    <property type="component" value="Chromosome"/>
</dbReference>
<feature type="transmembrane region" description="Helical" evidence="1">
    <location>
        <begin position="69"/>
        <end position="90"/>
    </location>
</feature>
<feature type="transmembrane region" description="Helical" evidence="1">
    <location>
        <begin position="188"/>
        <end position="205"/>
    </location>
</feature>
<keyword evidence="1" id="KW-0472">Membrane</keyword>
<dbReference type="AlphaFoldDB" id="A0A514BSU5"/>
<dbReference type="OrthoDB" id="21339at2"/>
<feature type="transmembrane region" description="Helical" evidence="1">
    <location>
        <begin position="163"/>
        <end position="183"/>
    </location>
</feature>
<keyword evidence="1" id="KW-0812">Transmembrane</keyword>
<organism evidence="2 3">
    <name type="scientific">Marilutibacter alkalisoli</name>
    <dbReference type="NCBI Taxonomy" id="2591633"/>
    <lineage>
        <taxon>Bacteria</taxon>
        <taxon>Pseudomonadati</taxon>
        <taxon>Pseudomonadota</taxon>
        <taxon>Gammaproteobacteria</taxon>
        <taxon>Lysobacterales</taxon>
        <taxon>Lysobacteraceae</taxon>
        <taxon>Marilutibacter</taxon>
    </lineage>
</organism>
<dbReference type="Pfam" id="PF06055">
    <property type="entry name" value="ExoD"/>
    <property type="match status" value="1"/>
</dbReference>
<gene>
    <name evidence="2" type="ORF">FKV23_10445</name>
</gene>
<sequence>MATGHEQTAPCPGPEAPVKGLEDLLDLLSGKAEQDSRIEVSDMLGAVGQRSFGPMLLVPGLTVLSPLSAVPGLPTAMAIIVALVATQLLLQRRCFWLPGWVLRRSIDTRILLKALRALRPVARVADRMTRPRLQILAGTDGITGYPVALLCLLIALTMPPLELIPFANSLAGAALTIFGLALITRDGLLVLLAGAVCAAIVWLVAGNLSALDLFA</sequence>
<accession>A0A514BSU5</accession>
<keyword evidence="1" id="KW-1133">Transmembrane helix</keyword>
<dbReference type="EMBL" id="CP041242">
    <property type="protein sequence ID" value="QDH70453.1"/>
    <property type="molecule type" value="Genomic_DNA"/>
</dbReference>
<evidence type="ECO:0000313" key="3">
    <source>
        <dbReference type="Proteomes" id="UP000317199"/>
    </source>
</evidence>
<protein>
    <submittedName>
        <fullName evidence="2">Exopolysaccharide biosynthesis protein</fullName>
    </submittedName>
</protein>
<evidence type="ECO:0000313" key="2">
    <source>
        <dbReference type="EMBL" id="QDH70453.1"/>
    </source>
</evidence>
<proteinExistence type="predicted"/>
<name>A0A514BSU5_9GAMM</name>
<dbReference type="KEGG" id="lyj:FKV23_10445"/>
<dbReference type="PANTHER" id="PTHR41795:SF1">
    <property type="entry name" value="EXOPOLYSACCHARIDE SYNTHESIS PROTEIN"/>
    <property type="match status" value="1"/>
</dbReference>
<dbReference type="PIRSF" id="PIRSF033239">
    <property type="entry name" value="ExoD"/>
    <property type="match status" value="1"/>
</dbReference>
<feature type="transmembrane region" description="Helical" evidence="1">
    <location>
        <begin position="135"/>
        <end position="157"/>
    </location>
</feature>
<keyword evidence="3" id="KW-1185">Reference proteome</keyword>
<reference evidence="2 3" key="1">
    <citation type="submission" date="2019-06" db="EMBL/GenBank/DDBJ databases">
        <title>Lysobacter alkalisoli sp. nov. isolated from saline-alkali soil.</title>
        <authorList>
            <person name="Sun J.-Q."/>
            <person name="Xu L."/>
        </authorList>
    </citation>
    <scope>NUCLEOTIDE SEQUENCE [LARGE SCALE GENOMIC DNA]</scope>
    <source>
        <strain evidence="2 3">SJ-36</strain>
    </source>
</reference>